<dbReference type="RefSeq" id="WP_377315538.1">
    <property type="nucleotide sequence ID" value="NZ_JBHUIY010000012.1"/>
</dbReference>
<keyword evidence="1" id="KW-0732">Signal</keyword>
<name>A0ABW5CCF3_9PROT</name>
<dbReference type="PROSITE" id="PS51208">
    <property type="entry name" value="AUTOTRANSPORTER"/>
    <property type="match status" value="1"/>
</dbReference>
<dbReference type="EMBL" id="JBHUIY010000012">
    <property type="protein sequence ID" value="MFD2233683.1"/>
    <property type="molecule type" value="Genomic_DNA"/>
</dbReference>
<feature type="domain" description="Autotransporter" evidence="2">
    <location>
        <begin position="529"/>
        <end position="805"/>
    </location>
</feature>
<sequence length="805" mass="79983">MKSRRPVLLSASALAFGVSCSVPQPVRAVPLSCNAAVISGVTGASVTWTAGDCSIDGSSQVTLLSASGAALGTLTNAGQLIQSGIPFVNTGTIATVINAGTGTIQSSNTTAITNSGSIGRLSNQGVIRGAASGALFNYGTVGTLQNSGSIVGSRAIHNHGYIGLLTNDDSGVLLVAATGIRNDVGNIGALVNRGTITGVPAIENAITIGLIDNAGLISSSGGTALVNTGVIPSITNSGTISGTVYAISSTGAASRLGAITNTGLIQGNIQVANDLTVTGATGAAFGVFSGGAISVGSGGAGTLSLAAGNLWLQDAIVANLRASAATLKLSSAVSVSGGYSQTGGGLVIVTSNSGGSYGYLTVTGAANVSNTAITIAGSGLSVGETFTIVRSSTGGTYLNDTAYVTGTAGLAASVATLGNDLVVTLRNGVPLQTRGAVLSGAAGNVGAALDRLVAAGTAPADLTAAINAIDRQGTAIEQARAIKQLGPSQALSPGQIQLFATTAVLGAVSQHQKTALASSGPGGGLAAGSEGEGNLLWGQVVAGSGERTATAAADGYRMSGFGLASGVDHRFSDSLIGGVALSWMRAFAHDGDDTASSSTVDSYMAIGYGTYRLGRLYFEGEAGIGYNRVHQNRNIPIAGSVATADYGGEQYLLRGQTGIDLPVGEDVTVTPLLGLTFLRAASDGYTESGAGGANLTVDPVTVNSLTQDLGARLSWRHDSPLGRLTPEVRLAWLHDYTRAAVSTTASIAGSPMVVSTPRVSPDGALIGGAVTLDGTDSVSIRAEYTGELRPDYQGHTGVLKVLWGF</sequence>
<dbReference type="Gene3D" id="2.40.128.130">
    <property type="entry name" value="Autotransporter beta-domain"/>
    <property type="match status" value="1"/>
</dbReference>
<evidence type="ECO:0000313" key="4">
    <source>
        <dbReference type="Proteomes" id="UP001597296"/>
    </source>
</evidence>
<gene>
    <name evidence="3" type="ORF">ACFSNB_07695</name>
</gene>
<evidence type="ECO:0000259" key="2">
    <source>
        <dbReference type="PROSITE" id="PS51208"/>
    </source>
</evidence>
<dbReference type="InterPro" id="IPR036709">
    <property type="entry name" value="Autotransporte_beta_dom_sf"/>
</dbReference>
<evidence type="ECO:0000313" key="3">
    <source>
        <dbReference type="EMBL" id="MFD2233683.1"/>
    </source>
</evidence>
<dbReference type="PROSITE" id="PS51257">
    <property type="entry name" value="PROKAR_LIPOPROTEIN"/>
    <property type="match status" value="1"/>
</dbReference>
<dbReference type="SUPFAM" id="SSF103515">
    <property type="entry name" value="Autotransporter"/>
    <property type="match status" value="1"/>
</dbReference>
<reference evidence="4" key="1">
    <citation type="journal article" date="2019" name="Int. J. Syst. Evol. Microbiol.">
        <title>The Global Catalogue of Microorganisms (GCM) 10K type strain sequencing project: providing services to taxonomists for standard genome sequencing and annotation.</title>
        <authorList>
            <consortium name="The Broad Institute Genomics Platform"/>
            <consortium name="The Broad Institute Genome Sequencing Center for Infectious Disease"/>
            <person name="Wu L."/>
            <person name="Ma J."/>
        </authorList>
    </citation>
    <scope>NUCLEOTIDE SEQUENCE [LARGE SCALE GENOMIC DNA]</scope>
    <source>
        <strain evidence="4">KCTC 15012</strain>
    </source>
</reference>
<organism evidence="3 4">
    <name type="scientific">Phaeospirillum tilakii</name>
    <dbReference type="NCBI Taxonomy" id="741673"/>
    <lineage>
        <taxon>Bacteria</taxon>
        <taxon>Pseudomonadati</taxon>
        <taxon>Pseudomonadota</taxon>
        <taxon>Alphaproteobacteria</taxon>
        <taxon>Rhodospirillales</taxon>
        <taxon>Rhodospirillaceae</taxon>
        <taxon>Phaeospirillum</taxon>
    </lineage>
</organism>
<dbReference type="SMART" id="SM00869">
    <property type="entry name" value="Autotransporter"/>
    <property type="match status" value="1"/>
</dbReference>
<proteinExistence type="predicted"/>
<keyword evidence="4" id="KW-1185">Reference proteome</keyword>
<feature type="signal peptide" evidence="1">
    <location>
        <begin position="1"/>
        <end position="28"/>
    </location>
</feature>
<evidence type="ECO:0000256" key="1">
    <source>
        <dbReference type="SAM" id="SignalP"/>
    </source>
</evidence>
<dbReference type="Proteomes" id="UP001597296">
    <property type="component" value="Unassembled WGS sequence"/>
</dbReference>
<dbReference type="Pfam" id="PF03797">
    <property type="entry name" value="Autotransporter"/>
    <property type="match status" value="1"/>
</dbReference>
<accession>A0ABW5CCF3</accession>
<feature type="chain" id="PRO_5046361949" evidence="1">
    <location>
        <begin position="29"/>
        <end position="805"/>
    </location>
</feature>
<comment type="caution">
    <text evidence="3">The sequence shown here is derived from an EMBL/GenBank/DDBJ whole genome shotgun (WGS) entry which is preliminary data.</text>
</comment>
<protein>
    <submittedName>
        <fullName evidence="3">Autotransporter domain-containing protein</fullName>
    </submittedName>
</protein>
<dbReference type="InterPro" id="IPR005546">
    <property type="entry name" value="Autotransporte_beta"/>
</dbReference>